<dbReference type="PROSITE" id="PS50164">
    <property type="entry name" value="GIY_YIG"/>
    <property type="match status" value="1"/>
</dbReference>
<organism evidence="3 4">
    <name type="scientific">Cordylochernes scorpioides</name>
    <dbReference type="NCBI Taxonomy" id="51811"/>
    <lineage>
        <taxon>Eukaryota</taxon>
        <taxon>Metazoa</taxon>
        <taxon>Ecdysozoa</taxon>
        <taxon>Arthropoda</taxon>
        <taxon>Chelicerata</taxon>
        <taxon>Arachnida</taxon>
        <taxon>Pseudoscorpiones</taxon>
        <taxon>Cheliferoidea</taxon>
        <taxon>Chernetidae</taxon>
        <taxon>Cordylochernes</taxon>
    </lineage>
</organism>
<protein>
    <recommendedName>
        <fullName evidence="5">Reverse transcriptase domain-containing protein</fullName>
    </recommendedName>
</protein>
<evidence type="ECO:0000313" key="3">
    <source>
        <dbReference type="EMBL" id="UYV70391.1"/>
    </source>
</evidence>
<gene>
    <name evidence="3" type="ORF">LAZ67_7002858</name>
</gene>
<evidence type="ECO:0000313" key="4">
    <source>
        <dbReference type="Proteomes" id="UP001235939"/>
    </source>
</evidence>
<dbReference type="EMBL" id="CP092869">
    <property type="protein sequence ID" value="UYV70391.1"/>
    <property type="molecule type" value="Genomic_DNA"/>
</dbReference>
<sequence length="405" mass="46901">MATARKKKCCRSSNTSSKIITLVKLSLQYNIFSFNNNFYRQTKGSPMGGPLSSPLAEIVLRKIDKTITNFFPTDIIIWQRYIDDIFCIANSTKIDTIFTQLKSIHNDIDFTIETENNKTLPFLDPNSTPDYIHFSSYCPLSHKINTVKTLSKRIYTHCSTQLSKDTETQFLINKLSSSGYPKNFILRHLHNPSLIRNNHVYKSICIFPYSHSSTNIARILSKHGIRTYYESNPSIATIIRNPITRNTVYSIPCNQCNNVYVGETGRHIKDRIDEHRRNIKNKDPKSLIVQHIRNTDHDFNLANPNIHYTNINSKYKRLILEALISSKYNSINRHIDIPETYDRLDFELCVVPYGKYKNIIRAYPHILMPAMTTVFQKIVMCPEQQLYTPKIEDIVTAVIEMHGDI</sequence>
<dbReference type="InterPro" id="IPR000305">
    <property type="entry name" value="GIY-YIG_endonuc"/>
</dbReference>
<name>A0ABY6KNG7_9ARAC</name>
<dbReference type="Gene3D" id="3.40.1440.10">
    <property type="entry name" value="GIY-YIG endonuclease"/>
    <property type="match status" value="1"/>
</dbReference>
<dbReference type="InterPro" id="IPR058912">
    <property type="entry name" value="HTH_animal"/>
</dbReference>
<dbReference type="Pfam" id="PF26215">
    <property type="entry name" value="HTH_animal"/>
    <property type="match status" value="1"/>
</dbReference>
<evidence type="ECO:0000259" key="2">
    <source>
        <dbReference type="PROSITE" id="PS50878"/>
    </source>
</evidence>
<dbReference type="SUPFAM" id="SSF82771">
    <property type="entry name" value="GIY-YIG endonuclease"/>
    <property type="match status" value="1"/>
</dbReference>
<reference evidence="3 4" key="1">
    <citation type="submission" date="2022-01" db="EMBL/GenBank/DDBJ databases">
        <title>A chromosomal length assembly of Cordylochernes scorpioides.</title>
        <authorList>
            <person name="Zeh D."/>
            <person name="Zeh J."/>
        </authorList>
    </citation>
    <scope>NUCLEOTIDE SEQUENCE [LARGE SCALE GENOMIC DNA]</scope>
    <source>
        <strain evidence="3">IN4F17</strain>
        <tissue evidence="3">Whole Body</tissue>
    </source>
</reference>
<keyword evidence="4" id="KW-1185">Reference proteome</keyword>
<accession>A0ABY6KNG7</accession>
<proteinExistence type="predicted"/>
<dbReference type="InterPro" id="IPR000477">
    <property type="entry name" value="RT_dom"/>
</dbReference>
<dbReference type="PANTHER" id="PTHR21301">
    <property type="entry name" value="REVERSE TRANSCRIPTASE"/>
    <property type="match status" value="1"/>
</dbReference>
<dbReference type="PROSITE" id="PS50878">
    <property type="entry name" value="RT_POL"/>
    <property type="match status" value="1"/>
</dbReference>
<dbReference type="InterPro" id="IPR035901">
    <property type="entry name" value="GIY-YIG_endonuc_sf"/>
</dbReference>
<feature type="domain" description="GIY-YIG" evidence="1">
    <location>
        <begin position="244"/>
        <end position="334"/>
    </location>
</feature>
<evidence type="ECO:0008006" key="5">
    <source>
        <dbReference type="Google" id="ProtNLM"/>
    </source>
</evidence>
<feature type="domain" description="Reverse transcriptase" evidence="2">
    <location>
        <begin position="1"/>
        <end position="136"/>
    </location>
</feature>
<dbReference type="Proteomes" id="UP001235939">
    <property type="component" value="Chromosome 07"/>
</dbReference>
<dbReference type="PANTHER" id="PTHR21301:SF10">
    <property type="entry name" value="REVERSE TRANSCRIPTASE DOMAIN-CONTAINING PROTEIN"/>
    <property type="match status" value="1"/>
</dbReference>
<evidence type="ECO:0000259" key="1">
    <source>
        <dbReference type="PROSITE" id="PS50164"/>
    </source>
</evidence>
<dbReference type="CDD" id="cd00304">
    <property type="entry name" value="RT_like"/>
    <property type="match status" value="1"/>
</dbReference>